<dbReference type="PROSITE" id="PS51340">
    <property type="entry name" value="MOSC"/>
    <property type="match status" value="1"/>
</dbReference>
<feature type="transmembrane region" description="Helical" evidence="2">
    <location>
        <begin position="256"/>
        <end position="276"/>
    </location>
</feature>
<dbReference type="SUPFAM" id="SSF47616">
    <property type="entry name" value="GST C-terminal domain-like"/>
    <property type="match status" value="1"/>
</dbReference>
<feature type="non-terminal residue" evidence="6">
    <location>
        <position position="1"/>
    </location>
</feature>
<feature type="domain" description="GST C-terminal" evidence="4">
    <location>
        <begin position="99"/>
        <end position="221"/>
    </location>
</feature>
<dbReference type="STRING" id="5539.A0A3E2HF87"/>
<organism evidence="6 7">
    <name type="scientific">Scytalidium lignicola</name>
    <name type="common">Hyphomycete</name>
    <dbReference type="NCBI Taxonomy" id="5539"/>
    <lineage>
        <taxon>Eukaryota</taxon>
        <taxon>Fungi</taxon>
        <taxon>Dikarya</taxon>
        <taxon>Ascomycota</taxon>
        <taxon>Pezizomycotina</taxon>
        <taxon>Leotiomycetes</taxon>
        <taxon>Leotiomycetes incertae sedis</taxon>
        <taxon>Scytalidium</taxon>
    </lineage>
</organism>
<dbReference type="InterPro" id="IPR011037">
    <property type="entry name" value="Pyrv_Knase-like_insert_dom_sf"/>
</dbReference>
<dbReference type="GO" id="GO:0030170">
    <property type="term" value="F:pyridoxal phosphate binding"/>
    <property type="evidence" value="ECO:0007669"/>
    <property type="project" value="InterPro"/>
</dbReference>
<dbReference type="Gene3D" id="1.20.1050.10">
    <property type="match status" value="1"/>
</dbReference>
<keyword evidence="2" id="KW-1133">Transmembrane helix</keyword>
<dbReference type="GO" id="GO:0006749">
    <property type="term" value="P:glutathione metabolic process"/>
    <property type="evidence" value="ECO:0007669"/>
    <property type="project" value="TreeGrafter"/>
</dbReference>
<dbReference type="GO" id="GO:0006559">
    <property type="term" value="P:L-phenylalanine catabolic process"/>
    <property type="evidence" value="ECO:0007669"/>
    <property type="project" value="TreeGrafter"/>
</dbReference>
<comment type="caution">
    <text evidence="6">The sequence shown here is derived from an EMBL/GenBank/DDBJ whole genome shotgun (WGS) entry which is preliminary data.</text>
</comment>
<dbReference type="SUPFAM" id="SSF50800">
    <property type="entry name" value="PK beta-barrel domain-like"/>
    <property type="match status" value="1"/>
</dbReference>
<dbReference type="InterPro" id="IPR036282">
    <property type="entry name" value="Glutathione-S-Trfase_C_sf"/>
</dbReference>
<dbReference type="GO" id="GO:0030151">
    <property type="term" value="F:molybdenum ion binding"/>
    <property type="evidence" value="ECO:0007669"/>
    <property type="project" value="InterPro"/>
</dbReference>
<proteinExistence type="inferred from homology"/>
<dbReference type="InterPro" id="IPR004045">
    <property type="entry name" value="Glutathione_S-Trfase_N"/>
</dbReference>
<reference evidence="6 7" key="1">
    <citation type="submission" date="2018-05" db="EMBL/GenBank/DDBJ databases">
        <title>Draft genome sequence of Scytalidium lignicola DSM 105466, a ubiquitous saprotrophic fungus.</title>
        <authorList>
            <person name="Buettner E."/>
            <person name="Gebauer A.M."/>
            <person name="Hofrichter M."/>
            <person name="Liers C."/>
            <person name="Kellner H."/>
        </authorList>
    </citation>
    <scope>NUCLEOTIDE SEQUENCE [LARGE SCALE GENOMIC DNA]</scope>
    <source>
        <strain evidence="6 7">DSM 105466</strain>
    </source>
</reference>
<evidence type="ECO:0000259" key="5">
    <source>
        <dbReference type="PROSITE" id="PS51340"/>
    </source>
</evidence>
<dbReference type="GO" id="GO:0005739">
    <property type="term" value="C:mitochondrion"/>
    <property type="evidence" value="ECO:0007669"/>
    <property type="project" value="TreeGrafter"/>
</dbReference>
<evidence type="ECO:0008006" key="8">
    <source>
        <dbReference type="Google" id="ProtNLM"/>
    </source>
</evidence>
<dbReference type="InterPro" id="IPR005302">
    <property type="entry name" value="MoCF_Sase_C"/>
</dbReference>
<dbReference type="NCBIfam" id="TIGR01262">
    <property type="entry name" value="maiA"/>
    <property type="match status" value="1"/>
</dbReference>
<sequence length="627" mass="69917">MPSPKTLHLHSYFRSSCSARVRTAAHLKGIPLTYSYIHLVKNEQSSPEYTVINPSASVPTLTVTDKNGSEIKIRQSIAILEFFEENYPDKTPLLPPTTDPIGRARVRELVDIVACDIQPVTNLRIIQRVRGLNGDVAVWQRELMAAGFHAYEKLCEKYAGKYSVGDQITMADVCLAPAVEGSIRFGVDMSAFPIVSRIYDVIKVNEAFVKGDWKHQEDTPEEFRVSITAFFPLEAIFNFPYLLLRQHLVEKTKMDSLPVVAVWGVFILTTVVWFVLAPDDPPKNIHQAEEASGPKMKITQLYIYPIKSLRGVSVSSATLTKFGFAQDRQYVLLKVHPDKLQSMHVPHFPRMCLFHTAIKDDKIVVSYHPPKGSSEKAPPDLEMPVKPDCKGLQTVDVNMHHSPSVAYNMGEKYNSWFSSIFGYEVILANWGGNPRAVLGIMPNRSPKAGPSAKSPLMKALMKIPVIGSLFGLEDEFIAFNDVAPFLVTTEESRDAVSEMLPENVEMDLTKTRPNIVVSGSPSAWDEDFWGELAVAGVKIILTSNCLRCTSLNVDYETGEPGTGPAGSVLKLLMKDRRVDPGGKWSPVFGRYGFLRNRDEGKPLKVGDQIVIGQVFRQRERKGPLLWG</sequence>
<evidence type="ECO:0000313" key="7">
    <source>
        <dbReference type="Proteomes" id="UP000258309"/>
    </source>
</evidence>
<dbReference type="CDD" id="cd03191">
    <property type="entry name" value="GST_C_Zeta"/>
    <property type="match status" value="1"/>
</dbReference>
<dbReference type="Proteomes" id="UP000258309">
    <property type="component" value="Unassembled WGS sequence"/>
</dbReference>
<dbReference type="PROSITE" id="PS50404">
    <property type="entry name" value="GST_NTER"/>
    <property type="match status" value="1"/>
</dbReference>
<dbReference type="EMBL" id="NCSJ02000062">
    <property type="protein sequence ID" value="RFU32059.1"/>
    <property type="molecule type" value="Genomic_DNA"/>
</dbReference>
<gene>
    <name evidence="6" type="ORF">B7463_g4263</name>
</gene>
<dbReference type="OrthoDB" id="17255at2759"/>
<dbReference type="InterPro" id="IPR036249">
    <property type="entry name" value="Thioredoxin-like_sf"/>
</dbReference>
<feature type="non-terminal residue" evidence="6">
    <location>
        <position position="627"/>
    </location>
</feature>
<dbReference type="SFLD" id="SFLDG00358">
    <property type="entry name" value="Main_(cytGST)"/>
    <property type="match status" value="1"/>
</dbReference>
<dbReference type="Pfam" id="PF03473">
    <property type="entry name" value="MOSC"/>
    <property type="match status" value="1"/>
</dbReference>
<dbReference type="PANTHER" id="PTHR42673:SF4">
    <property type="entry name" value="MALEYLACETOACETATE ISOMERASE"/>
    <property type="match status" value="1"/>
</dbReference>
<dbReference type="PROSITE" id="PS50405">
    <property type="entry name" value="GST_CTER"/>
    <property type="match status" value="1"/>
</dbReference>
<evidence type="ECO:0000259" key="4">
    <source>
        <dbReference type="PROSITE" id="PS50405"/>
    </source>
</evidence>
<dbReference type="InterPro" id="IPR010987">
    <property type="entry name" value="Glutathione-S-Trfase_C-like"/>
</dbReference>
<dbReference type="PANTHER" id="PTHR42673">
    <property type="entry name" value="MALEYLACETOACETATE ISOMERASE"/>
    <property type="match status" value="1"/>
</dbReference>
<evidence type="ECO:0000313" key="6">
    <source>
        <dbReference type="EMBL" id="RFU32059.1"/>
    </source>
</evidence>
<comment type="similarity">
    <text evidence="1">Belongs to the GST superfamily. Zeta family.</text>
</comment>
<dbReference type="InterPro" id="IPR040079">
    <property type="entry name" value="Glutathione_S-Trfase"/>
</dbReference>
<dbReference type="GO" id="GO:0004364">
    <property type="term" value="F:glutathione transferase activity"/>
    <property type="evidence" value="ECO:0007669"/>
    <property type="project" value="TreeGrafter"/>
</dbReference>
<dbReference type="Pfam" id="PF13409">
    <property type="entry name" value="GST_N_2"/>
    <property type="match status" value="1"/>
</dbReference>
<dbReference type="InterPro" id="IPR034330">
    <property type="entry name" value="GST_Zeta_C"/>
</dbReference>
<dbReference type="SUPFAM" id="SSF52833">
    <property type="entry name" value="Thioredoxin-like"/>
    <property type="match status" value="1"/>
</dbReference>
<keyword evidence="7" id="KW-1185">Reference proteome</keyword>
<name>A0A3E2HF87_SCYLI</name>
<dbReference type="FunFam" id="1.20.1050.10:FF:000010">
    <property type="entry name" value="Maleylacetoacetate isomerase isoform 1"/>
    <property type="match status" value="1"/>
</dbReference>
<dbReference type="InterPro" id="IPR005955">
    <property type="entry name" value="GST_Zeta"/>
</dbReference>
<protein>
    <recommendedName>
        <fullName evidence="8">MOSC domain-containing protein</fullName>
    </recommendedName>
</protein>
<dbReference type="GO" id="GO:0016034">
    <property type="term" value="F:maleylacetoacetate isomerase activity"/>
    <property type="evidence" value="ECO:0007669"/>
    <property type="project" value="TreeGrafter"/>
</dbReference>
<keyword evidence="2" id="KW-0812">Transmembrane</keyword>
<keyword evidence="2" id="KW-0472">Membrane</keyword>
<feature type="transmembrane region" description="Helical" evidence="2">
    <location>
        <begin position="223"/>
        <end position="244"/>
    </location>
</feature>
<dbReference type="AlphaFoldDB" id="A0A3E2HF87"/>
<feature type="domain" description="GST N-terminal" evidence="3">
    <location>
        <begin position="5"/>
        <end position="91"/>
    </location>
</feature>
<dbReference type="InterPro" id="IPR005303">
    <property type="entry name" value="MOCOS_middle"/>
</dbReference>
<evidence type="ECO:0000256" key="1">
    <source>
        <dbReference type="ARBA" id="ARBA00010007"/>
    </source>
</evidence>
<dbReference type="Pfam" id="PF03476">
    <property type="entry name" value="MOSC_N"/>
    <property type="match status" value="1"/>
</dbReference>
<evidence type="ECO:0000256" key="2">
    <source>
        <dbReference type="SAM" id="Phobius"/>
    </source>
</evidence>
<dbReference type="SFLD" id="SFLDS00019">
    <property type="entry name" value="Glutathione_Transferase_(cytos"/>
    <property type="match status" value="1"/>
</dbReference>
<dbReference type="SUPFAM" id="SSF141673">
    <property type="entry name" value="MOSC N-terminal domain-like"/>
    <property type="match status" value="1"/>
</dbReference>
<feature type="domain" description="MOSC" evidence="5">
    <location>
        <begin position="458"/>
        <end position="612"/>
    </location>
</feature>
<accession>A0A3E2HF87</accession>
<dbReference type="Gene3D" id="3.40.30.10">
    <property type="entry name" value="Glutaredoxin"/>
    <property type="match status" value="1"/>
</dbReference>
<evidence type="ECO:0000259" key="3">
    <source>
        <dbReference type="PROSITE" id="PS50404"/>
    </source>
</evidence>